<dbReference type="InterPro" id="IPR053140">
    <property type="entry name" value="GDSL_Rv0518-like"/>
</dbReference>
<dbReference type="Gene3D" id="3.40.50.1110">
    <property type="entry name" value="SGNH hydrolase"/>
    <property type="match status" value="1"/>
</dbReference>
<keyword evidence="4" id="KW-1185">Reference proteome</keyword>
<dbReference type="EMBL" id="JABELX010000001">
    <property type="protein sequence ID" value="NNH68608.1"/>
    <property type="molecule type" value="Genomic_DNA"/>
</dbReference>
<evidence type="ECO:0000256" key="1">
    <source>
        <dbReference type="SAM" id="Phobius"/>
    </source>
</evidence>
<proteinExistence type="predicted"/>
<accession>A0A849BUB3</accession>
<feature type="transmembrane region" description="Helical" evidence="1">
    <location>
        <begin position="12"/>
        <end position="32"/>
    </location>
</feature>
<dbReference type="PANTHER" id="PTHR43784">
    <property type="entry name" value="GDSL-LIKE LIPASE/ACYLHYDROLASE, PUTATIVE (AFU_ORTHOLOGUE AFUA_2G00820)-RELATED"/>
    <property type="match status" value="1"/>
</dbReference>
<comment type="caution">
    <text evidence="3">The sequence shown here is derived from an EMBL/GenBank/DDBJ whole genome shotgun (WGS) entry which is preliminary data.</text>
</comment>
<dbReference type="CDD" id="cd01830">
    <property type="entry name" value="XynE_like"/>
    <property type="match status" value="1"/>
</dbReference>
<keyword evidence="1" id="KW-0472">Membrane</keyword>
<name>A0A849BUB3_9NOCA</name>
<dbReference type="InterPro" id="IPR036514">
    <property type="entry name" value="SGNH_hydro_sf"/>
</dbReference>
<dbReference type="SUPFAM" id="SSF52266">
    <property type="entry name" value="SGNH hydrolase"/>
    <property type="match status" value="1"/>
</dbReference>
<evidence type="ECO:0000313" key="3">
    <source>
        <dbReference type="EMBL" id="NNH68608.1"/>
    </source>
</evidence>
<dbReference type="GO" id="GO:0016787">
    <property type="term" value="F:hydrolase activity"/>
    <property type="evidence" value="ECO:0007669"/>
    <property type="project" value="UniProtKB-KW"/>
</dbReference>
<keyword evidence="1" id="KW-1133">Transmembrane helix</keyword>
<evidence type="ECO:0000259" key="2">
    <source>
        <dbReference type="Pfam" id="PF13472"/>
    </source>
</evidence>
<dbReference type="RefSeq" id="WP_170264169.1">
    <property type="nucleotide sequence ID" value="NZ_JABELX010000001.1"/>
</dbReference>
<gene>
    <name evidence="3" type="ORF">HLB23_01715</name>
</gene>
<evidence type="ECO:0000313" key="4">
    <source>
        <dbReference type="Proteomes" id="UP000586827"/>
    </source>
</evidence>
<dbReference type="InterPro" id="IPR013830">
    <property type="entry name" value="SGNH_hydro"/>
</dbReference>
<dbReference type="AlphaFoldDB" id="A0A849BUB3"/>
<keyword evidence="3" id="KW-0378">Hydrolase</keyword>
<protein>
    <submittedName>
        <fullName evidence="3">SGNH/GDSL hydrolase family protein</fullName>
    </submittedName>
</protein>
<organism evidence="3 4">
    <name type="scientific">Nocardia uniformis</name>
    <dbReference type="NCBI Taxonomy" id="53432"/>
    <lineage>
        <taxon>Bacteria</taxon>
        <taxon>Bacillati</taxon>
        <taxon>Actinomycetota</taxon>
        <taxon>Actinomycetes</taxon>
        <taxon>Mycobacteriales</taxon>
        <taxon>Nocardiaceae</taxon>
        <taxon>Nocardia</taxon>
    </lineage>
</organism>
<dbReference type="Proteomes" id="UP000586827">
    <property type="component" value="Unassembled WGS sequence"/>
</dbReference>
<keyword evidence="1" id="KW-0812">Transmembrane</keyword>
<feature type="domain" description="SGNH hydrolase-type esterase" evidence="2">
    <location>
        <begin position="215"/>
        <end position="410"/>
    </location>
</feature>
<dbReference type="PANTHER" id="PTHR43784:SF2">
    <property type="entry name" value="GDSL-LIKE LIPASE_ACYLHYDROLASE, PUTATIVE (AFU_ORTHOLOGUE AFUA_2G00820)-RELATED"/>
    <property type="match status" value="1"/>
</dbReference>
<dbReference type="Pfam" id="PF13472">
    <property type="entry name" value="Lipase_GDSL_2"/>
    <property type="match status" value="1"/>
</dbReference>
<sequence>MAIQNIARIGTRYLVITIASIIAVLAVTLSVARSVVLAEWQAVWVSAQQRPTVESTGWAAQGFTNQTVRQVIRVSAGGDAIRVRLSNVYGDRPLEVAGATIARSAGGAAVVPDTVRPLTMGLGSSFRIAAGAEAATDPVLLPIAPFDSLTVTLYLADPTGPATHHAQALATSYLADGDRRADSVADAFTETSRSWYYLSGVDAFAMTPRRDAVVAFGDSITDGYASSTDTNSRYPDLLADQLAAQGLSRPVLNAGISGNRVTVDSALLGDSALSRLHRDVLTQPGVGTVLILAGINDIGLSDSEDPIGAPRTTVSAGRLIDGYRELIRQSRAAGVEVIGATMLPFHGSPYYSEEGERIRQTVNTWIRTAGAYDAVIDLDMVMSAPNDPRRLNPAFDSGDHLHPSDAGYRAMAAAVVARLFDGRGR</sequence>
<reference evidence="3 4" key="1">
    <citation type="submission" date="2020-05" db="EMBL/GenBank/DDBJ databases">
        <title>MicrobeNet Type strains.</title>
        <authorList>
            <person name="Nicholson A.C."/>
        </authorList>
    </citation>
    <scope>NUCLEOTIDE SEQUENCE [LARGE SCALE GENOMIC DNA]</scope>
    <source>
        <strain evidence="3 4">JCM 3224</strain>
    </source>
</reference>